<organism evidence="6 7">
    <name type="scientific">Spirochaeta africana (strain ATCC 700263 / DSM 8902 / Z-7692)</name>
    <dbReference type="NCBI Taxonomy" id="889378"/>
    <lineage>
        <taxon>Bacteria</taxon>
        <taxon>Pseudomonadati</taxon>
        <taxon>Spirochaetota</taxon>
        <taxon>Spirochaetia</taxon>
        <taxon>Spirochaetales</taxon>
        <taxon>Spirochaetaceae</taxon>
        <taxon>Spirochaeta</taxon>
    </lineage>
</organism>
<dbReference type="SUPFAM" id="SSF51230">
    <property type="entry name" value="Single hybrid motif"/>
    <property type="match status" value="1"/>
</dbReference>
<accession>H9UF26</accession>
<dbReference type="CDD" id="cd06848">
    <property type="entry name" value="GCS_H"/>
    <property type="match status" value="1"/>
</dbReference>
<evidence type="ECO:0000256" key="3">
    <source>
        <dbReference type="HAMAP-Rule" id="MF_00272"/>
    </source>
</evidence>
<dbReference type="InterPro" id="IPR011053">
    <property type="entry name" value="Single_hybrid_motif"/>
</dbReference>
<dbReference type="HOGENOM" id="CLU_097408_2_0_12"/>
<feature type="domain" description="Lipoyl-binding" evidence="5">
    <location>
        <begin position="22"/>
        <end position="104"/>
    </location>
</feature>
<dbReference type="NCBIfam" id="NF002270">
    <property type="entry name" value="PRK01202.1"/>
    <property type="match status" value="1"/>
</dbReference>
<dbReference type="InterPro" id="IPR000089">
    <property type="entry name" value="Biotin_lipoyl"/>
</dbReference>
<evidence type="ECO:0000256" key="2">
    <source>
        <dbReference type="ARBA" id="ARBA00022823"/>
    </source>
</evidence>
<dbReference type="RefSeq" id="WP_014454117.1">
    <property type="nucleotide sequence ID" value="NC_017098.1"/>
</dbReference>
<dbReference type="InterPro" id="IPR033753">
    <property type="entry name" value="GCV_H/Fam206"/>
</dbReference>
<sequence>MEFSADVKYARNHEWIKQDGSEYIVGVSDFAQDELGDIVFVELPEVGEHFAAGKAFGVVESVKTASDVYLPVAGTVTAVNEALRDNPELINESPFDKGWIIKIQIDDAAELEALMDVSAYKQMVDA</sequence>
<comment type="subunit">
    <text evidence="3">The glycine cleavage system is composed of four proteins: P, T, L and H.</text>
</comment>
<dbReference type="Gene3D" id="2.40.50.100">
    <property type="match status" value="1"/>
</dbReference>
<keyword evidence="2 3" id="KW-0450">Lipoyl</keyword>
<gene>
    <name evidence="3" type="primary">gcvH</name>
    <name evidence="6" type="ordered locus">Spiaf_0009</name>
</gene>
<dbReference type="InterPro" id="IPR003016">
    <property type="entry name" value="2-oxoA_DH_lipoyl-BS"/>
</dbReference>
<comment type="cofactor">
    <cofactor evidence="3">
        <name>(R)-lipoate</name>
        <dbReference type="ChEBI" id="CHEBI:83088"/>
    </cofactor>
    <text evidence="3">Binds 1 lipoyl cofactor covalently.</text>
</comment>
<dbReference type="InterPro" id="IPR017453">
    <property type="entry name" value="GCV_H_sub"/>
</dbReference>
<dbReference type="AlphaFoldDB" id="H9UF26"/>
<dbReference type="Proteomes" id="UP000007383">
    <property type="component" value="Chromosome"/>
</dbReference>
<dbReference type="PROSITE" id="PS50968">
    <property type="entry name" value="BIOTINYL_LIPOYL"/>
    <property type="match status" value="1"/>
</dbReference>
<dbReference type="STRING" id="889378.Spiaf_0009"/>
<dbReference type="HAMAP" id="MF_00272">
    <property type="entry name" value="GcvH"/>
    <property type="match status" value="1"/>
</dbReference>
<evidence type="ECO:0000259" key="5">
    <source>
        <dbReference type="PROSITE" id="PS50968"/>
    </source>
</evidence>
<dbReference type="NCBIfam" id="TIGR00527">
    <property type="entry name" value="gcvH"/>
    <property type="match status" value="1"/>
</dbReference>
<proteinExistence type="inferred from homology"/>
<evidence type="ECO:0000313" key="6">
    <source>
        <dbReference type="EMBL" id="AFG36119.1"/>
    </source>
</evidence>
<dbReference type="EMBL" id="CP003282">
    <property type="protein sequence ID" value="AFG36119.1"/>
    <property type="molecule type" value="Genomic_DNA"/>
</dbReference>
<reference evidence="7" key="1">
    <citation type="journal article" date="2013" name="Stand. Genomic Sci.">
        <title>Complete genome sequence of the halophilic bacterium Spirochaeta africana type strain (Z-7692(T)) from the alkaline Lake Magadi in the East African Rift.</title>
        <authorList>
            <person name="Liolos K."/>
            <person name="Abt B."/>
            <person name="Scheuner C."/>
            <person name="Teshima H."/>
            <person name="Held B."/>
            <person name="Lapidus A."/>
            <person name="Nolan M."/>
            <person name="Lucas S."/>
            <person name="Deshpande S."/>
            <person name="Cheng J.F."/>
            <person name="Tapia R."/>
            <person name="Goodwin L.A."/>
            <person name="Pitluck S."/>
            <person name="Pagani I."/>
            <person name="Ivanova N."/>
            <person name="Mavromatis K."/>
            <person name="Mikhailova N."/>
            <person name="Huntemann M."/>
            <person name="Pati A."/>
            <person name="Chen A."/>
            <person name="Palaniappan K."/>
            <person name="Land M."/>
            <person name="Rohde M."/>
            <person name="Tindall B.J."/>
            <person name="Detter J.C."/>
            <person name="Goker M."/>
            <person name="Bristow J."/>
            <person name="Eisen J.A."/>
            <person name="Markowitz V."/>
            <person name="Hugenholtz P."/>
            <person name="Woyke T."/>
            <person name="Klenk H.P."/>
            <person name="Kyrpides N.C."/>
        </authorList>
    </citation>
    <scope>NUCLEOTIDE SEQUENCE</scope>
    <source>
        <strain evidence="7">ATCC 700263 / DSM 8902 / Z-7692</strain>
    </source>
</reference>
<dbReference type="GO" id="GO:0005960">
    <property type="term" value="C:glycine cleavage complex"/>
    <property type="evidence" value="ECO:0007669"/>
    <property type="project" value="InterPro"/>
</dbReference>
<dbReference type="InterPro" id="IPR002930">
    <property type="entry name" value="GCV_H"/>
</dbReference>
<dbReference type="Pfam" id="PF01597">
    <property type="entry name" value="GCV_H"/>
    <property type="match status" value="1"/>
</dbReference>
<dbReference type="KEGG" id="sfc:Spiaf_0009"/>
<dbReference type="GO" id="GO:0009249">
    <property type="term" value="P:protein lipoylation"/>
    <property type="evidence" value="ECO:0007669"/>
    <property type="project" value="TreeGrafter"/>
</dbReference>
<dbReference type="eggNOG" id="COG0509">
    <property type="taxonomic scope" value="Bacteria"/>
</dbReference>
<dbReference type="PROSITE" id="PS00189">
    <property type="entry name" value="LIPOYL"/>
    <property type="match status" value="1"/>
</dbReference>
<dbReference type="PATRIC" id="fig|889378.3.peg.10"/>
<dbReference type="GO" id="GO:0005829">
    <property type="term" value="C:cytosol"/>
    <property type="evidence" value="ECO:0007669"/>
    <property type="project" value="TreeGrafter"/>
</dbReference>
<dbReference type="PANTHER" id="PTHR11715:SF3">
    <property type="entry name" value="GLYCINE CLEAVAGE SYSTEM H PROTEIN-RELATED"/>
    <property type="match status" value="1"/>
</dbReference>
<evidence type="ECO:0000256" key="4">
    <source>
        <dbReference type="PIRSR" id="PIRSR617453-50"/>
    </source>
</evidence>
<keyword evidence="7" id="KW-1185">Reference proteome</keyword>
<dbReference type="PANTHER" id="PTHR11715">
    <property type="entry name" value="GLYCINE CLEAVAGE SYSTEM H PROTEIN"/>
    <property type="match status" value="1"/>
</dbReference>
<evidence type="ECO:0000313" key="7">
    <source>
        <dbReference type="Proteomes" id="UP000007383"/>
    </source>
</evidence>
<dbReference type="GO" id="GO:0019464">
    <property type="term" value="P:glycine decarboxylation via glycine cleavage system"/>
    <property type="evidence" value="ECO:0007669"/>
    <property type="project" value="UniProtKB-UniRule"/>
</dbReference>
<name>H9UF26_SPIAZ</name>
<comment type="similarity">
    <text evidence="1 3">Belongs to the GcvH family.</text>
</comment>
<dbReference type="OrthoDB" id="9796712at2"/>
<evidence type="ECO:0000256" key="1">
    <source>
        <dbReference type="ARBA" id="ARBA00009249"/>
    </source>
</evidence>
<comment type="function">
    <text evidence="3">The glycine cleavage system catalyzes the degradation of glycine. The H protein shuttles the methylamine group of glycine from the P protein to the T protein.</text>
</comment>
<protein>
    <recommendedName>
        <fullName evidence="3">Glycine cleavage system H protein</fullName>
    </recommendedName>
</protein>
<feature type="modified residue" description="N6-lipoyllysine" evidence="3 4">
    <location>
        <position position="63"/>
    </location>
</feature>